<keyword evidence="3" id="KW-1185">Reference proteome</keyword>
<gene>
    <name evidence="2" type="ORF">ISP17_05085</name>
</gene>
<name>A0ABW8JQF7_9GAMM</name>
<accession>A0ABW8JQF7</accession>
<dbReference type="EMBL" id="JADIKM010000001">
    <property type="protein sequence ID" value="MFK2903327.1"/>
    <property type="molecule type" value="Genomic_DNA"/>
</dbReference>
<dbReference type="RefSeq" id="WP_404630668.1">
    <property type="nucleotide sequence ID" value="NZ_JADIKM010000001.1"/>
</dbReference>
<keyword evidence="1" id="KW-0175">Coiled coil</keyword>
<evidence type="ECO:0000256" key="1">
    <source>
        <dbReference type="SAM" id="Coils"/>
    </source>
</evidence>
<feature type="coiled-coil region" evidence="1">
    <location>
        <begin position="33"/>
        <end position="60"/>
    </location>
</feature>
<proteinExistence type="predicted"/>
<sequence length="81" mass="9000">MVAAGSLFSAGIGVGRVSFQNLDGDIRGKIAVRDKLQSDIQALSSQKTTLQAEIVRLQVDKKVEQMTPDQVREELKKWTRD</sequence>
<organism evidence="2 3">
    <name type="scientific">Dyella ginsengisoli</name>
    <dbReference type="NCBI Taxonomy" id="363848"/>
    <lineage>
        <taxon>Bacteria</taxon>
        <taxon>Pseudomonadati</taxon>
        <taxon>Pseudomonadota</taxon>
        <taxon>Gammaproteobacteria</taxon>
        <taxon>Lysobacterales</taxon>
        <taxon>Rhodanobacteraceae</taxon>
        <taxon>Dyella</taxon>
    </lineage>
</organism>
<evidence type="ECO:0000313" key="2">
    <source>
        <dbReference type="EMBL" id="MFK2903327.1"/>
    </source>
</evidence>
<protein>
    <submittedName>
        <fullName evidence="2">Uncharacterized protein</fullName>
    </submittedName>
</protein>
<evidence type="ECO:0000313" key="3">
    <source>
        <dbReference type="Proteomes" id="UP001620460"/>
    </source>
</evidence>
<reference evidence="2 3" key="1">
    <citation type="submission" date="2020-10" db="EMBL/GenBank/DDBJ databases">
        <title>Phylogeny of dyella-like bacteria.</title>
        <authorList>
            <person name="Fu J."/>
        </authorList>
    </citation>
    <scope>NUCLEOTIDE SEQUENCE [LARGE SCALE GENOMIC DNA]</scope>
    <source>
        <strain evidence="2 3">Gsoil3046</strain>
    </source>
</reference>
<comment type="caution">
    <text evidence="2">The sequence shown here is derived from an EMBL/GenBank/DDBJ whole genome shotgun (WGS) entry which is preliminary data.</text>
</comment>
<dbReference type="Proteomes" id="UP001620460">
    <property type="component" value="Unassembled WGS sequence"/>
</dbReference>